<accession>A0AAV9JDP8</accession>
<evidence type="ECO:0000256" key="12">
    <source>
        <dbReference type="ARBA" id="ARBA00023295"/>
    </source>
</evidence>
<reference evidence="15 16" key="1">
    <citation type="submission" date="2021-11" db="EMBL/GenBank/DDBJ databases">
        <title>Black yeast isolated from Biological Soil Crust.</title>
        <authorList>
            <person name="Kurbessoian T."/>
        </authorList>
    </citation>
    <scope>NUCLEOTIDE SEQUENCE [LARGE SCALE GENOMIC DNA]</scope>
    <source>
        <strain evidence="15 16">CCFEE 5522</strain>
    </source>
</reference>
<evidence type="ECO:0000259" key="14">
    <source>
        <dbReference type="SMART" id="SM00642"/>
    </source>
</evidence>
<dbReference type="GO" id="GO:0016052">
    <property type="term" value="P:carbohydrate catabolic process"/>
    <property type="evidence" value="ECO:0007669"/>
    <property type="project" value="InterPro"/>
</dbReference>
<dbReference type="EC" id="3.2.1.1" evidence="4"/>
<dbReference type="AlphaFoldDB" id="A0AAV9JDP8"/>
<gene>
    <name evidence="15" type="ORF">LTR36_005977</name>
</gene>
<dbReference type="Pfam" id="PF00128">
    <property type="entry name" value="Alpha-amylase"/>
    <property type="match status" value="2"/>
</dbReference>
<feature type="chain" id="PRO_5043653623" description="alpha-amylase" evidence="13">
    <location>
        <begin position="28"/>
        <end position="605"/>
    </location>
</feature>
<dbReference type="SUPFAM" id="SSF51011">
    <property type="entry name" value="Glycosyl hydrolase domain"/>
    <property type="match status" value="1"/>
</dbReference>
<keyword evidence="11" id="KW-0119">Carbohydrate metabolism</keyword>
<feature type="signal peptide" evidence="13">
    <location>
        <begin position="1"/>
        <end position="27"/>
    </location>
</feature>
<evidence type="ECO:0000256" key="5">
    <source>
        <dbReference type="ARBA" id="ARBA00022723"/>
    </source>
</evidence>
<keyword evidence="12" id="KW-0326">Glycosidase</keyword>
<keyword evidence="5" id="KW-0479">Metal-binding</keyword>
<dbReference type="EMBL" id="JAVFHQ010000036">
    <property type="protein sequence ID" value="KAK4542979.1"/>
    <property type="molecule type" value="Genomic_DNA"/>
</dbReference>
<dbReference type="FunFam" id="3.20.20.80:FF:000120">
    <property type="entry name" value="Alpha-amylase A"/>
    <property type="match status" value="1"/>
</dbReference>
<keyword evidence="6 13" id="KW-0732">Signal</keyword>
<dbReference type="Gene3D" id="3.20.20.80">
    <property type="entry name" value="Glycosidases"/>
    <property type="match status" value="1"/>
</dbReference>
<protein>
    <recommendedName>
        <fullName evidence="4">alpha-amylase</fullName>
        <ecNumber evidence="4">3.2.1.1</ecNumber>
    </recommendedName>
</protein>
<dbReference type="PANTHER" id="PTHR10357">
    <property type="entry name" value="ALPHA-AMYLASE FAMILY MEMBER"/>
    <property type="match status" value="1"/>
</dbReference>
<feature type="domain" description="Glycosyl hydrolase family 13 catalytic" evidence="14">
    <location>
        <begin position="40"/>
        <end position="399"/>
    </location>
</feature>
<comment type="caution">
    <text evidence="15">The sequence shown here is derived from an EMBL/GenBank/DDBJ whole genome shotgun (WGS) entry which is preliminary data.</text>
</comment>
<evidence type="ECO:0000256" key="9">
    <source>
        <dbReference type="ARBA" id="ARBA00023157"/>
    </source>
</evidence>
<evidence type="ECO:0000256" key="13">
    <source>
        <dbReference type="SAM" id="SignalP"/>
    </source>
</evidence>
<comment type="cofactor">
    <cofactor evidence="2">
        <name>Ca(2+)</name>
        <dbReference type="ChEBI" id="CHEBI:29108"/>
    </cofactor>
</comment>
<proteinExistence type="inferred from homology"/>
<dbReference type="CDD" id="cd11319">
    <property type="entry name" value="AmyAc_euk_AmyA"/>
    <property type="match status" value="1"/>
</dbReference>
<evidence type="ECO:0000256" key="6">
    <source>
        <dbReference type="ARBA" id="ARBA00022729"/>
    </source>
</evidence>
<dbReference type="GO" id="GO:0004556">
    <property type="term" value="F:alpha-amylase activity"/>
    <property type="evidence" value="ECO:0007669"/>
    <property type="project" value="UniProtKB-EC"/>
</dbReference>
<organism evidence="15 16">
    <name type="scientific">Oleoguttula mirabilis</name>
    <dbReference type="NCBI Taxonomy" id="1507867"/>
    <lineage>
        <taxon>Eukaryota</taxon>
        <taxon>Fungi</taxon>
        <taxon>Dikarya</taxon>
        <taxon>Ascomycota</taxon>
        <taxon>Pezizomycotina</taxon>
        <taxon>Dothideomycetes</taxon>
        <taxon>Dothideomycetidae</taxon>
        <taxon>Mycosphaerellales</taxon>
        <taxon>Teratosphaeriaceae</taxon>
        <taxon>Oleoguttula</taxon>
    </lineage>
</organism>
<evidence type="ECO:0000256" key="8">
    <source>
        <dbReference type="ARBA" id="ARBA00022837"/>
    </source>
</evidence>
<dbReference type="Gene3D" id="2.60.40.1180">
    <property type="entry name" value="Golgi alpha-mannosidase II"/>
    <property type="match status" value="1"/>
</dbReference>
<name>A0AAV9JDP8_9PEZI</name>
<keyword evidence="7" id="KW-0378">Hydrolase</keyword>
<evidence type="ECO:0000256" key="11">
    <source>
        <dbReference type="ARBA" id="ARBA00023277"/>
    </source>
</evidence>
<dbReference type="InterPro" id="IPR017853">
    <property type="entry name" value="GH"/>
</dbReference>
<evidence type="ECO:0000313" key="16">
    <source>
        <dbReference type="Proteomes" id="UP001324427"/>
    </source>
</evidence>
<evidence type="ECO:0000256" key="4">
    <source>
        <dbReference type="ARBA" id="ARBA00012595"/>
    </source>
</evidence>
<evidence type="ECO:0000256" key="1">
    <source>
        <dbReference type="ARBA" id="ARBA00000548"/>
    </source>
</evidence>
<dbReference type="SUPFAM" id="SSF51445">
    <property type="entry name" value="(Trans)glycosidases"/>
    <property type="match status" value="1"/>
</dbReference>
<dbReference type="Pfam" id="PF09260">
    <property type="entry name" value="A_amylase_dom_C"/>
    <property type="match status" value="1"/>
</dbReference>
<comment type="similarity">
    <text evidence="3">Belongs to the glycosyl hydrolase 13 family.</text>
</comment>
<comment type="catalytic activity">
    <reaction evidence="1">
        <text>Endohydrolysis of (1-&gt;4)-alpha-D-glucosidic linkages in polysaccharides containing three or more (1-&gt;4)-alpha-linked D-glucose units.</text>
        <dbReference type="EC" id="3.2.1.1"/>
    </reaction>
</comment>
<dbReference type="SMART" id="SM00642">
    <property type="entry name" value="Aamy"/>
    <property type="match status" value="1"/>
</dbReference>
<dbReference type="InterPro" id="IPR006047">
    <property type="entry name" value="GH13_cat_dom"/>
</dbReference>
<evidence type="ECO:0000256" key="10">
    <source>
        <dbReference type="ARBA" id="ARBA00023180"/>
    </source>
</evidence>
<dbReference type="InterPro" id="IPR015340">
    <property type="entry name" value="A_amylase_C_dom"/>
</dbReference>
<keyword evidence="16" id="KW-1185">Reference proteome</keyword>
<evidence type="ECO:0000256" key="2">
    <source>
        <dbReference type="ARBA" id="ARBA00001913"/>
    </source>
</evidence>
<dbReference type="GO" id="GO:0005509">
    <property type="term" value="F:calcium ion binding"/>
    <property type="evidence" value="ECO:0007669"/>
    <property type="project" value="InterPro"/>
</dbReference>
<keyword evidence="9" id="KW-1015">Disulfide bond</keyword>
<dbReference type="InterPro" id="IPR013780">
    <property type="entry name" value="Glyco_hydro_b"/>
</dbReference>
<dbReference type="PANTHER" id="PTHR10357:SF215">
    <property type="entry name" value="ALPHA-AMYLASE 1"/>
    <property type="match status" value="1"/>
</dbReference>
<dbReference type="Proteomes" id="UP001324427">
    <property type="component" value="Unassembled WGS sequence"/>
</dbReference>
<evidence type="ECO:0000256" key="7">
    <source>
        <dbReference type="ARBA" id="ARBA00022801"/>
    </source>
</evidence>
<keyword evidence="8" id="KW-0106">Calcium</keyword>
<evidence type="ECO:0000256" key="3">
    <source>
        <dbReference type="ARBA" id="ARBA00008061"/>
    </source>
</evidence>
<evidence type="ECO:0000313" key="15">
    <source>
        <dbReference type="EMBL" id="KAK4542979.1"/>
    </source>
</evidence>
<sequence length="605" mass="65438">MATPLPHARFATLGLLLFSFFLGSSLAASAAEWRTRSIYQILTDRFVYGDGTDGTPPTCGVLDGLYCGGTWQGIKSRLDYITGMGFDAIWISPIVQNLDKETGDGEAYTGYWAHDIYALNSHFGTEDDLKELIAELHARDMLLMLDIVVNHMGYAGAGEDVDYSVFNPFNDEKYFHDYCEISDDTNQTNVEVCWLGDDLVTLVDLRTEDDDVQAMLGTWISSLVTNYSIDGLRIDTSLNVEPSFFADFVSTAGIFATGEVMSDNDTLACTWSETIGSILNYPIYYTLTAAFESNDGSIDDLVETINSVKGTCGNSTSFGSFSENHDVARFASLTDDLALAKNIITYTFLADGIPIIYQGQEQRQYGSIDPYYNRAPLWEASYNKSSPLYEHIATLNQFRQHVISVATNYTEYMAEVIYQDTHSLATRKGFNGTQVITLMTNTGEDAEYTELSISGHGFSAGTVLTEILTCTNLTVNATGYLIVPTFAGTPKVLYPAKHLKSAALCGSEDASEPLPSATTVTTAVHTTINGQATAISTTEVIPLSTATAKTSTRALGAADSLSADMSLVGSVAVLATVATTGYRVLGPLSAAAGTRAHHGHGPHWS</sequence>
<keyword evidence="10" id="KW-0325">Glycoprotein</keyword>